<organism evidence="2">
    <name type="scientific">Candida tenuis (strain ATCC 10573 / BCRC 21748 / CBS 615 / JCM 9827 / NBRC 10315 / NRRL Y-1498 / VKM Y-70)</name>
    <name type="common">Yeast</name>
    <name type="synonym">Yamadazyma tenuis</name>
    <dbReference type="NCBI Taxonomy" id="590646"/>
    <lineage>
        <taxon>Eukaryota</taxon>
        <taxon>Fungi</taxon>
        <taxon>Dikarya</taxon>
        <taxon>Ascomycota</taxon>
        <taxon>Saccharomycotina</taxon>
        <taxon>Pichiomycetes</taxon>
        <taxon>Debaryomycetaceae</taxon>
        <taxon>Yamadazyma</taxon>
    </lineage>
</organism>
<dbReference type="Proteomes" id="UP000000707">
    <property type="component" value="Unassembled WGS sequence"/>
</dbReference>
<gene>
    <name evidence="1" type="ORF">CANTEDRAFT_116670</name>
</gene>
<proteinExistence type="predicted"/>
<dbReference type="AlphaFoldDB" id="G3BEU5"/>
<evidence type="ECO:0000313" key="2">
    <source>
        <dbReference type="Proteomes" id="UP000000707"/>
    </source>
</evidence>
<dbReference type="EMBL" id="GL996528">
    <property type="protein sequence ID" value="EGV61211.1"/>
    <property type="molecule type" value="Genomic_DNA"/>
</dbReference>
<name>G3BEU5_CANTC</name>
<protein>
    <submittedName>
        <fullName evidence="1">Uncharacterized protein</fullName>
    </submittedName>
</protein>
<sequence length="99" mass="10815">MAITAGALLGGTVALVNNKERVLEFGEKLFQGGADFCKESLEKHKQGIVYAADLSDGELEDYDSESATDLETLFSKSEMTTPDASDVEWEHDLEIDLVD</sequence>
<evidence type="ECO:0000313" key="1">
    <source>
        <dbReference type="EMBL" id="EGV61211.1"/>
    </source>
</evidence>
<keyword evidence="2" id="KW-1185">Reference proteome</keyword>
<reference evidence="1 2" key="1">
    <citation type="journal article" date="2011" name="Proc. Natl. Acad. Sci. U.S.A.">
        <title>Comparative genomics of xylose-fermenting fungi for enhanced biofuel production.</title>
        <authorList>
            <person name="Wohlbach D.J."/>
            <person name="Kuo A."/>
            <person name="Sato T.K."/>
            <person name="Potts K.M."/>
            <person name="Salamov A.A."/>
            <person name="LaButti K.M."/>
            <person name="Sun H."/>
            <person name="Clum A."/>
            <person name="Pangilinan J.L."/>
            <person name="Lindquist E.A."/>
            <person name="Lucas S."/>
            <person name="Lapidus A."/>
            <person name="Jin M."/>
            <person name="Gunawan C."/>
            <person name="Balan V."/>
            <person name="Dale B.E."/>
            <person name="Jeffries T.W."/>
            <person name="Zinkel R."/>
            <person name="Barry K.W."/>
            <person name="Grigoriev I.V."/>
            <person name="Gasch A.P."/>
        </authorList>
    </citation>
    <scope>NUCLEOTIDE SEQUENCE [LARGE SCALE GENOMIC DNA]</scope>
    <source>
        <strain evidence="2">ATCC 10573 / BCRC 21748 / CBS 615 / JCM 9827 / NBRC 10315 / NRRL Y-1498 / VKM Y-70</strain>
    </source>
</reference>
<dbReference type="GeneID" id="90981791"/>
<dbReference type="OrthoDB" id="4215304at2759"/>
<accession>G3BEU5</accession>
<dbReference type="KEGG" id="cten:90981791"/>